<proteinExistence type="predicted"/>
<feature type="region of interest" description="Disordered" evidence="1">
    <location>
        <begin position="68"/>
        <end position="144"/>
    </location>
</feature>
<reference evidence="4" key="1">
    <citation type="submission" date="2025-08" db="UniProtKB">
        <authorList>
            <consortium name="RefSeq"/>
        </authorList>
    </citation>
    <scope>IDENTIFICATION</scope>
</reference>
<dbReference type="AlphaFoldDB" id="A0AAJ6QVR4"/>
<dbReference type="RefSeq" id="XP_003745443.1">
    <property type="nucleotide sequence ID" value="XM_003745395.1"/>
</dbReference>
<protein>
    <submittedName>
        <fullName evidence="4">Uncharacterized protein KIAA1143 homolog</fullName>
    </submittedName>
</protein>
<dbReference type="InterPro" id="IPR040219">
    <property type="entry name" value="KIAA1143-like"/>
</dbReference>
<accession>A0AAJ6QVR4</accession>
<evidence type="ECO:0000256" key="1">
    <source>
        <dbReference type="SAM" id="MobiDB-lite"/>
    </source>
</evidence>
<dbReference type="Proteomes" id="UP000694867">
    <property type="component" value="Unplaced"/>
</dbReference>
<dbReference type="Pfam" id="PF15377">
    <property type="entry name" value="DUF4604"/>
    <property type="match status" value="1"/>
</dbReference>
<dbReference type="GeneID" id="100898138"/>
<evidence type="ECO:0000259" key="2">
    <source>
        <dbReference type="Pfam" id="PF15377"/>
    </source>
</evidence>
<dbReference type="PANTHER" id="PTHR31195:SF2">
    <property type="entry name" value="GEO02494P1"/>
    <property type="match status" value="1"/>
</dbReference>
<organism evidence="3 4">
    <name type="scientific">Galendromus occidentalis</name>
    <name type="common">western predatory mite</name>
    <dbReference type="NCBI Taxonomy" id="34638"/>
    <lineage>
        <taxon>Eukaryota</taxon>
        <taxon>Metazoa</taxon>
        <taxon>Ecdysozoa</taxon>
        <taxon>Arthropoda</taxon>
        <taxon>Chelicerata</taxon>
        <taxon>Arachnida</taxon>
        <taxon>Acari</taxon>
        <taxon>Parasitiformes</taxon>
        <taxon>Mesostigmata</taxon>
        <taxon>Gamasina</taxon>
        <taxon>Phytoseioidea</taxon>
        <taxon>Phytoseiidae</taxon>
        <taxon>Typhlodrominae</taxon>
        <taxon>Galendromus</taxon>
    </lineage>
</organism>
<evidence type="ECO:0000313" key="4">
    <source>
        <dbReference type="RefSeq" id="XP_003745443.1"/>
    </source>
</evidence>
<name>A0AAJ6QVR4_9ACAR</name>
<dbReference type="KEGG" id="goe:100898138"/>
<dbReference type="PANTHER" id="PTHR31195">
    <property type="entry name" value="GEO02494P1"/>
    <property type="match status" value="1"/>
</dbReference>
<sequence>MAKRNVHCVKPSDPPFLRKMKEQCGFTKDTIETKKQLLQADADAHEDQDDELPQVVVLKSGDLTQEEAERIQGKNPQNEDERPADPGAGSKIYFGTKRSSARSSDDTTSNKTRKKLHGDPKKKSDVKAVKNKSLLSFDEGEEDC</sequence>
<gene>
    <name evidence="4" type="primary">LOC100898138</name>
</gene>
<evidence type="ECO:0000313" key="3">
    <source>
        <dbReference type="Proteomes" id="UP000694867"/>
    </source>
</evidence>
<dbReference type="InterPro" id="IPR027911">
    <property type="entry name" value="DUF4604"/>
</dbReference>
<feature type="compositionally biased region" description="Basic and acidic residues" evidence="1">
    <location>
        <begin position="117"/>
        <end position="128"/>
    </location>
</feature>
<feature type="compositionally biased region" description="Basic and acidic residues" evidence="1">
    <location>
        <begin position="68"/>
        <end position="84"/>
    </location>
</feature>
<keyword evidence="3" id="KW-1185">Reference proteome</keyword>
<feature type="domain" description="DUF4604" evidence="2">
    <location>
        <begin position="5"/>
        <end position="141"/>
    </location>
</feature>